<dbReference type="InterPro" id="IPR017972">
    <property type="entry name" value="Cyt_P450_CS"/>
</dbReference>
<dbReference type="Pfam" id="PF00542">
    <property type="entry name" value="Ribosomal_L12"/>
    <property type="match status" value="1"/>
</dbReference>
<dbReference type="GO" id="GO:0004497">
    <property type="term" value="F:monooxygenase activity"/>
    <property type="evidence" value="ECO:0007669"/>
    <property type="project" value="UniProtKB-KW"/>
</dbReference>
<evidence type="ECO:0000256" key="1">
    <source>
        <dbReference type="ARBA" id="ARBA00001971"/>
    </source>
</evidence>
<feature type="domain" description="Large ribosomal subunit protein bL12 C-terminal" evidence="11">
    <location>
        <begin position="498"/>
        <end position="564"/>
    </location>
</feature>
<name>A0A438N9W1_EXOME</name>
<comment type="similarity">
    <text evidence="3 10">Belongs to the cytochrome P450 family.</text>
</comment>
<comment type="cofactor">
    <cofactor evidence="1 9">
        <name>heme</name>
        <dbReference type="ChEBI" id="CHEBI:30413"/>
    </cofactor>
</comment>
<keyword evidence="10" id="KW-0503">Monooxygenase</keyword>
<dbReference type="CDD" id="cd00387">
    <property type="entry name" value="Ribosomal_L7_L12"/>
    <property type="match status" value="1"/>
</dbReference>
<sequence length="565" mass="62722">MSGNRTRTIHNLHRQYGSTVLIGPQEISVSDIENVKDIYGQHTNFIKAPVYESLSMPPIGVFSMRDKTQHSKRRRLLSHAFSQSNLLDSEQLIQTQISRLIEVIRSSGGEPLDMLKLFRLAAFDIVGELFLGQPFGGLATGTPPQFLTDMDMYFILSDVKWNNPWIAKFLSYLPSSRVQYFLGAIERLAQYGSDAFQLYINQYGRSSGRRDLLTKILSAKAETGEAQLSDRETSIEIGNLIFAGTDTTSTTLTYLFWELSRHPQWQDRLREEIKANTDATPTFLQVMDLPILDAVITEALRLHPAAPASLPRELPHEGRELNGYFIPKNTVVSMQCYTTHRDPAVYPDPERFHPQRWMDSQNVSQEMKEMFMPFSKGTRACLGKNLAMIELKIITAIIVNTQHRQQQRKADGLMSSRRWQSTDAAAAPANPKIAGIVDQISQLTLLETADLVASLKSRLNIPDMAFAAPAAAPGAGGAAAAPVEEEEAAPAPAEKTLFNVKLESFEAGAKPKIIKEVKSLLGLSLVDSKKFVEAAPKLLKESVPKEDAEKMISAFKALGAVVSMD</sequence>
<evidence type="ECO:0000259" key="12">
    <source>
        <dbReference type="Pfam" id="PF16320"/>
    </source>
</evidence>
<evidence type="ECO:0000256" key="3">
    <source>
        <dbReference type="ARBA" id="ARBA00010617"/>
    </source>
</evidence>
<feature type="binding site" description="axial binding residue" evidence="9">
    <location>
        <position position="381"/>
    </location>
    <ligand>
        <name>heme</name>
        <dbReference type="ChEBI" id="CHEBI:30413"/>
    </ligand>
    <ligandPart>
        <name>Fe</name>
        <dbReference type="ChEBI" id="CHEBI:18248"/>
    </ligandPart>
</feature>
<proteinExistence type="inferred from homology"/>
<dbReference type="PRINTS" id="PR00385">
    <property type="entry name" value="P450"/>
</dbReference>
<dbReference type="Gene3D" id="3.30.1390.10">
    <property type="match status" value="1"/>
</dbReference>
<dbReference type="GO" id="GO:0006412">
    <property type="term" value="P:translation"/>
    <property type="evidence" value="ECO:0007669"/>
    <property type="project" value="InterPro"/>
</dbReference>
<dbReference type="GO" id="GO:0005506">
    <property type="term" value="F:iron ion binding"/>
    <property type="evidence" value="ECO:0007669"/>
    <property type="project" value="InterPro"/>
</dbReference>
<reference evidence="13 14" key="1">
    <citation type="submission" date="2017-03" db="EMBL/GenBank/DDBJ databases">
        <title>Genomes of endolithic fungi from Antarctica.</title>
        <authorList>
            <person name="Coleine C."/>
            <person name="Masonjones S."/>
            <person name="Stajich J.E."/>
        </authorList>
    </citation>
    <scope>NUCLEOTIDE SEQUENCE [LARGE SCALE GENOMIC DNA]</scope>
    <source>
        <strain evidence="13 14">CCFEE 6314</strain>
    </source>
</reference>
<dbReference type="Gene3D" id="1.10.630.10">
    <property type="entry name" value="Cytochrome P450"/>
    <property type="match status" value="1"/>
</dbReference>
<dbReference type="PANTHER" id="PTHR24305">
    <property type="entry name" value="CYTOCHROME P450"/>
    <property type="match status" value="1"/>
</dbReference>
<evidence type="ECO:0008006" key="15">
    <source>
        <dbReference type="Google" id="ProtNLM"/>
    </source>
</evidence>
<dbReference type="VEuPathDB" id="FungiDB:PV10_02208"/>
<dbReference type="SUPFAM" id="SSF48300">
    <property type="entry name" value="Ribosomal protein L7/12, oligomerisation (N-terminal) domain"/>
    <property type="match status" value="1"/>
</dbReference>
<keyword evidence="9 10" id="KW-0349">Heme</keyword>
<evidence type="ECO:0000256" key="10">
    <source>
        <dbReference type="RuleBase" id="RU000461"/>
    </source>
</evidence>
<evidence type="ECO:0000256" key="6">
    <source>
        <dbReference type="ARBA" id="ARBA00023002"/>
    </source>
</evidence>
<comment type="caution">
    <text evidence="13">The sequence shown here is derived from an EMBL/GenBank/DDBJ whole genome shotgun (WGS) entry which is preliminary data.</text>
</comment>
<dbReference type="InterPro" id="IPR000206">
    <property type="entry name" value="Ribosomal_bL12"/>
</dbReference>
<keyword evidence="5" id="KW-0689">Ribosomal protein</keyword>
<dbReference type="InterPro" id="IPR013823">
    <property type="entry name" value="Ribosomal_bL12_C"/>
</dbReference>
<evidence type="ECO:0000256" key="9">
    <source>
        <dbReference type="PIRSR" id="PIRSR602401-1"/>
    </source>
</evidence>
<dbReference type="GO" id="GO:1990904">
    <property type="term" value="C:ribonucleoprotein complex"/>
    <property type="evidence" value="ECO:0007669"/>
    <property type="project" value="UniProtKB-KW"/>
</dbReference>
<accession>A0A438N9W1</accession>
<dbReference type="InterPro" id="IPR036396">
    <property type="entry name" value="Cyt_P450_sf"/>
</dbReference>
<evidence type="ECO:0000256" key="7">
    <source>
        <dbReference type="ARBA" id="ARBA00023004"/>
    </source>
</evidence>
<dbReference type="InterPro" id="IPR050121">
    <property type="entry name" value="Cytochrome_P450_monoxygenase"/>
</dbReference>
<dbReference type="VEuPathDB" id="FungiDB:PV10_07546"/>
<evidence type="ECO:0000256" key="8">
    <source>
        <dbReference type="ARBA" id="ARBA00023274"/>
    </source>
</evidence>
<evidence type="ECO:0000256" key="4">
    <source>
        <dbReference type="ARBA" id="ARBA00022723"/>
    </source>
</evidence>
<dbReference type="InterPro" id="IPR036235">
    <property type="entry name" value="Ribosomal_bL12_oligo_N_sf"/>
</dbReference>
<evidence type="ECO:0000313" key="14">
    <source>
        <dbReference type="Proteomes" id="UP000288859"/>
    </source>
</evidence>
<dbReference type="Proteomes" id="UP000288859">
    <property type="component" value="Unassembled WGS sequence"/>
</dbReference>
<dbReference type="InterPro" id="IPR001128">
    <property type="entry name" value="Cyt_P450"/>
</dbReference>
<evidence type="ECO:0000259" key="11">
    <source>
        <dbReference type="Pfam" id="PF00542"/>
    </source>
</evidence>
<dbReference type="SUPFAM" id="SSF54736">
    <property type="entry name" value="ClpS-like"/>
    <property type="match status" value="1"/>
</dbReference>
<dbReference type="GO" id="GO:0005840">
    <property type="term" value="C:ribosome"/>
    <property type="evidence" value="ECO:0007669"/>
    <property type="project" value="UniProtKB-KW"/>
</dbReference>
<protein>
    <recommendedName>
        <fullName evidence="15">Ribosomal protein L7/L12 C-terminal domain-containing protein</fullName>
    </recommendedName>
</protein>
<dbReference type="PANTHER" id="PTHR24305:SF166">
    <property type="entry name" value="CYTOCHROME P450 12A4, MITOCHONDRIAL-RELATED"/>
    <property type="match status" value="1"/>
</dbReference>
<keyword evidence="8" id="KW-0687">Ribonucleoprotein</keyword>
<dbReference type="InterPro" id="IPR008932">
    <property type="entry name" value="Ribosomal_bL12_oligo"/>
</dbReference>
<organism evidence="13 14">
    <name type="scientific">Exophiala mesophila</name>
    <name type="common">Black yeast-like fungus</name>
    <dbReference type="NCBI Taxonomy" id="212818"/>
    <lineage>
        <taxon>Eukaryota</taxon>
        <taxon>Fungi</taxon>
        <taxon>Dikarya</taxon>
        <taxon>Ascomycota</taxon>
        <taxon>Pezizomycotina</taxon>
        <taxon>Eurotiomycetes</taxon>
        <taxon>Chaetothyriomycetidae</taxon>
        <taxon>Chaetothyriales</taxon>
        <taxon>Herpotrichiellaceae</taxon>
        <taxon>Exophiala</taxon>
    </lineage>
</organism>
<dbReference type="Gene3D" id="1.20.5.710">
    <property type="entry name" value="Single helix bin"/>
    <property type="match status" value="1"/>
</dbReference>
<dbReference type="HAMAP" id="MF_00368">
    <property type="entry name" value="Ribosomal_bL12"/>
    <property type="match status" value="1"/>
</dbReference>
<dbReference type="GO" id="GO:0003735">
    <property type="term" value="F:structural constituent of ribosome"/>
    <property type="evidence" value="ECO:0007669"/>
    <property type="project" value="InterPro"/>
</dbReference>
<dbReference type="PRINTS" id="PR00463">
    <property type="entry name" value="EP450I"/>
</dbReference>
<evidence type="ECO:0000256" key="2">
    <source>
        <dbReference type="ARBA" id="ARBA00007197"/>
    </source>
</evidence>
<dbReference type="InterPro" id="IPR014719">
    <property type="entry name" value="Ribosomal_bL12_C/ClpS-like"/>
</dbReference>
<feature type="domain" description="Large ribosomal subunit protein bL12 oligomerization" evidence="12">
    <location>
        <begin position="432"/>
        <end position="480"/>
    </location>
</feature>
<keyword evidence="6 10" id="KW-0560">Oxidoreductase</keyword>
<dbReference type="AlphaFoldDB" id="A0A438N9W1"/>
<dbReference type="GO" id="GO:0020037">
    <property type="term" value="F:heme binding"/>
    <property type="evidence" value="ECO:0007669"/>
    <property type="project" value="InterPro"/>
</dbReference>
<dbReference type="SUPFAM" id="SSF48264">
    <property type="entry name" value="Cytochrome P450"/>
    <property type="match status" value="1"/>
</dbReference>
<evidence type="ECO:0000313" key="13">
    <source>
        <dbReference type="EMBL" id="RVX72414.1"/>
    </source>
</evidence>
<comment type="similarity">
    <text evidence="2">Belongs to the bacterial ribosomal protein bL12 family.</text>
</comment>
<keyword evidence="7 9" id="KW-0408">Iron</keyword>
<dbReference type="Pfam" id="PF00067">
    <property type="entry name" value="p450"/>
    <property type="match status" value="1"/>
</dbReference>
<dbReference type="OrthoDB" id="1470350at2759"/>
<dbReference type="InterPro" id="IPR002401">
    <property type="entry name" value="Cyt_P450_E_grp-I"/>
</dbReference>
<dbReference type="Pfam" id="PF16320">
    <property type="entry name" value="Ribosomal_L12_N"/>
    <property type="match status" value="1"/>
</dbReference>
<dbReference type="EMBL" id="NAJM01000012">
    <property type="protein sequence ID" value="RVX72414.1"/>
    <property type="molecule type" value="Genomic_DNA"/>
</dbReference>
<evidence type="ECO:0000256" key="5">
    <source>
        <dbReference type="ARBA" id="ARBA00022980"/>
    </source>
</evidence>
<gene>
    <name evidence="13" type="ORF">B0A52_03602</name>
</gene>
<dbReference type="GO" id="GO:0016705">
    <property type="term" value="F:oxidoreductase activity, acting on paired donors, with incorporation or reduction of molecular oxygen"/>
    <property type="evidence" value="ECO:0007669"/>
    <property type="project" value="InterPro"/>
</dbReference>
<dbReference type="PROSITE" id="PS00086">
    <property type="entry name" value="CYTOCHROME_P450"/>
    <property type="match status" value="1"/>
</dbReference>
<keyword evidence="4 9" id="KW-0479">Metal-binding</keyword>